<reference evidence="1 2" key="1">
    <citation type="journal article" date="2011" name="PLoS Genet.">
        <title>Genomic analysis of the necrotrophic fungal pathogens Sclerotinia sclerotiorum and Botrytis cinerea.</title>
        <authorList>
            <person name="Amselem J."/>
            <person name="Cuomo C.A."/>
            <person name="van Kan J.A."/>
            <person name="Viaud M."/>
            <person name="Benito E.P."/>
            <person name="Couloux A."/>
            <person name="Coutinho P.M."/>
            <person name="de Vries R.P."/>
            <person name="Dyer P.S."/>
            <person name="Fillinger S."/>
            <person name="Fournier E."/>
            <person name="Gout L."/>
            <person name="Hahn M."/>
            <person name="Kohn L."/>
            <person name="Lapalu N."/>
            <person name="Plummer K.M."/>
            <person name="Pradier J.M."/>
            <person name="Quevillon E."/>
            <person name="Sharon A."/>
            <person name="Simon A."/>
            <person name="ten Have A."/>
            <person name="Tudzynski B."/>
            <person name="Tudzynski P."/>
            <person name="Wincker P."/>
            <person name="Andrew M."/>
            <person name="Anthouard V."/>
            <person name="Beever R.E."/>
            <person name="Beffa R."/>
            <person name="Benoit I."/>
            <person name="Bouzid O."/>
            <person name="Brault B."/>
            <person name="Chen Z."/>
            <person name="Choquer M."/>
            <person name="Collemare J."/>
            <person name="Cotton P."/>
            <person name="Danchin E.G."/>
            <person name="Da Silva C."/>
            <person name="Gautier A."/>
            <person name="Giraud C."/>
            <person name="Giraud T."/>
            <person name="Gonzalez C."/>
            <person name="Grossetete S."/>
            <person name="Guldener U."/>
            <person name="Henrissat B."/>
            <person name="Howlett B.J."/>
            <person name="Kodira C."/>
            <person name="Kretschmer M."/>
            <person name="Lappartient A."/>
            <person name="Leroch M."/>
            <person name="Levis C."/>
            <person name="Mauceli E."/>
            <person name="Neuveglise C."/>
            <person name="Oeser B."/>
            <person name="Pearson M."/>
            <person name="Poulain J."/>
            <person name="Poussereau N."/>
            <person name="Quesneville H."/>
            <person name="Rascle C."/>
            <person name="Schumacher J."/>
            <person name="Segurens B."/>
            <person name="Sexton A."/>
            <person name="Silva E."/>
            <person name="Sirven C."/>
            <person name="Soanes D.M."/>
            <person name="Talbot N.J."/>
            <person name="Templeton M."/>
            <person name="Yandava C."/>
            <person name="Yarden O."/>
            <person name="Zeng Q."/>
            <person name="Rollins J.A."/>
            <person name="Lebrun M.H."/>
            <person name="Dickman M."/>
        </authorList>
    </citation>
    <scope>NUCLEOTIDE SEQUENCE [LARGE SCALE GENOMIC DNA]</scope>
    <source>
        <strain evidence="1 2">B05.10</strain>
    </source>
</reference>
<reference evidence="1 2" key="3">
    <citation type="journal article" date="2017" name="Mol. Plant Pathol.">
        <title>A gapless genome sequence of the fungus Botrytis cinerea.</title>
        <authorList>
            <person name="Van Kan J.A."/>
            <person name="Stassen J.H."/>
            <person name="Mosbach A."/>
            <person name="Van Der Lee T.A."/>
            <person name="Faino L."/>
            <person name="Farmer A.D."/>
            <person name="Papasotiriou D.G."/>
            <person name="Zhou S."/>
            <person name="Seidl M.F."/>
            <person name="Cottam E."/>
            <person name="Edel D."/>
            <person name="Hahn M."/>
            <person name="Schwartz D.C."/>
            <person name="Dietrich R.A."/>
            <person name="Widdison S."/>
            <person name="Scalliet G."/>
        </authorList>
    </citation>
    <scope>NUCLEOTIDE SEQUENCE [LARGE SCALE GENOMIC DNA]</scope>
    <source>
        <strain evidence="1 2">B05.10</strain>
    </source>
</reference>
<dbReference type="Proteomes" id="UP000001798">
    <property type="component" value="Chromosome 10"/>
</dbReference>
<dbReference type="KEGG" id="bfu:BCIN_10g01970"/>
<evidence type="ECO:0000313" key="1">
    <source>
        <dbReference type="EMBL" id="ATZ54178.1"/>
    </source>
</evidence>
<dbReference type="OrthoDB" id="10625038at2759"/>
<proteinExistence type="predicted"/>
<dbReference type="AlphaFoldDB" id="A0A384JUH0"/>
<reference evidence="1 2" key="2">
    <citation type="journal article" date="2012" name="Eukaryot. Cell">
        <title>Genome update of Botrytis cinerea strains B05.10 and T4.</title>
        <authorList>
            <person name="Staats M."/>
            <person name="van Kan J.A."/>
        </authorList>
    </citation>
    <scope>NUCLEOTIDE SEQUENCE [LARGE SCALE GENOMIC DNA]</scope>
    <source>
        <strain evidence="1 2">B05.10</strain>
    </source>
</reference>
<dbReference type="GeneID" id="36394564"/>
<protein>
    <submittedName>
        <fullName evidence="1">Uncharacterized protein</fullName>
    </submittedName>
</protein>
<name>A0A384JUH0_BOTFB</name>
<dbReference type="RefSeq" id="XP_024551274.1">
    <property type="nucleotide sequence ID" value="XM_024695480.1"/>
</dbReference>
<accession>A0A384JUH0</accession>
<dbReference type="VEuPathDB" id="FungiDB:Bcin10g01970"/>
<organism evidence="1 2">
    <name type="scientific">Botryotinia fuckeliana (strain B05.10)</name>
    <name type="common">Noble rot fungus</name>
    <name type="synonym">Botrytis cinerea</name>
    <dbReference type="NCBI Taxonomy" id="332648"/>
    <lineage>
        <taxon>Eukaryota</taxon>
        <taxon>Fungi</taxon>
        <taxon>Dikarya</taxon>
        <taxon>Ascomycota</taxon>
        <taxon>Pezizomycotina</taxon>
        <taxon>Leotiomycetes</taxon>
        <taxon>Helotiales</taxon>
        <taxon>Sclerotiniaceae</taxon>
        <taxon>Botrytis</taxon>
    </lineage>
</organism>
<dbReference type="EMBL" id="CP009814">
    <property type="protein sequence ID" value="ATZ54178.1"/>
    <property type="molecule type" value="Genomic_DNA"/>
</dbReference>
<gene>
    <name evidence="1" type="ORF">BCIN_10g01970</name>
</gene>
<keyword evidence="2" id="KW-1185">Reference proteome</keyword>
<sequence length="192" mass="21637">MCNKTIYLSPKVTRYLREDSFVASRTFKRGIQLDIHKNTLACNNEISRPQGASRVMPTFSSQCHTCYNPSHREISIANWKTASDDGEFMIFIKIALGRKTCRYHSGQFGDTSISERSVRCKPLHCEYAQTTPSLSSYFTIVAVHTRTLHLLHFASERLVFGSGRQSSIILKCMEISRTISICCLVKGTSLAS</sequence>
<evidence type="ECO:0000313" key="2">
    <source>
        <dbReference type="Proteomes" id="UP000001798"/>
    </source>
</evidence>